<dbReference type="GO" id="GO:0009252">
    <property type="term" value="P:peptidoglycan biosynthetic process"/>
    <property type="evidence" value="ECO:0007669"/>
    <property type="project" value="UniProtKB-UniRule"/>
</dbReference>
<evidence type="ECO:0000256" key="1">
    <source>
        <dbReference type="ARBA" id="ARBA00004496"/>
    </source>
</evidence>
<comment type="function">
    <text evidence="7 8">Cell wall formation. Catalyzes the addition of glutamate to the nucleotide precursor UDP-N-acetylmuramoyl-L-alanine (UMA).</text>
</comment>
<keyword evidence="5 7" id="KW-0547">Nucleotide-binding</keyword>
<dbReference type="InterPro" id="IPR036565">
    <property type="entry name" value="Mur-like_cat_sf"/>
</dbReference>
<dbReference type="UniPathway" id="UPA00219"/>
<reference evidence="11 12" key="1">
    <citation type="submission" date="2016-10" db="EMBL/GenBank/DDBJ databases">
        <authorList>
            <person name="de Groot N.N."/>
        </authorList>
    </citation>
    <scope>NUCLEOTIDE SEQUENCE [LARGE SCALE GENOMIC DNA]</scope>
    <source>
        <strain evidence="11 12">ASO4-2</strain>
    </source>
</reference>
<dbReference type="GO" id="GO:0008360">
    <property type="term" value="P:regulation of cell shape"/>
    <property type="evidence" value="ECO:0007669"/>
    <property type="project" value="UniProtKB-KW"/>
</dbReference>
<evidence type="ECO:0000256" key="6">
    <source>
        <dbReference type="ARBA" id="ARBA00022840"/>
    </source>
</evidence>
<dbReference type="EMBL" id="FMXO01000002">
    <property type="protein sequence ID" value="SDB09877.1"/>
    <property type="molecule type" value="Genomic_DNA"/>
</dbReference>
<comment type="pathway">
    <text evidence="2 7 8">Cell wall biogenesis; peptidoglycan biosynthesis.</text>
</comment>
<keyword evidence="7 8" id="KW-0132">Cell division</keyword>
<dbReference type="GO" id="GO:0005524">
    <property type="term" value="F:ATP binding"/>
    <property type="evidence" value="ECO:0007669"/>
    <property type="project" value="UniProtKB-UniRule"/>
</dbReference>
<evidence type="ECO:0000313" key="11">
    <source>
        <dbReference type="EMBL" id="SDB09877.1"/>
    </source>
</evidence>
<evidence type="ECO:0000256" key="2">
    <source>
        <dbReference type="ARBA" id="ARBA00004752"/>
    </source>
</evidence>
<dbReference type="SUPFAM" id="SSF51984">
    <property type="entry name" value="MurCD N-terminal domain"/>
    <property type="match status" value="1"/>
</dbReference>
<keyword evidence="3 7" id="KW-0963">Cytoplasm</keyword>
<comment type="similarity">
    <text evidence="7">Belongs to the MurCDEF family.</text>
</comment>
<evidence type="ECO:0000313" key="12">
    <source>
        <dbReference type="Proteomes" id="UP000198771"/>
    </source>
</evidence>
<proteinExistence type="inferred from homology"/>
<evidence type="ECO:0000259" key="9">
    <source>
        <dbReference type="Pfam" id="PF02875"/>
    </source>
</evidence>
<feature type="domain" description="Mur ligase central" evidence="10">
    <location>
        <begin position="125"/>
        <end position="238"/>
    </location>
</feature>
<evidence type="ECO:0000256" key="7">
    <source>
        <dbReference type="HAMAP-Rule" id="MF_00639"/>
    </source>
</evidence>
<dbReference type="GO" id="GO:0008764">
    <property type="term" value="F:UDP-N-acetylmuramoylalanine-D-glutamate ligase activity"/>
    <property type="evidence" value="ECO:0007669"/>
    <property type="project" value="UniProtKB-UniRule"/>
</dbReference>
<feature type="binding site" evidence="7">
    <location>
        <begin position="127"/>
        <end position="133"/>
    </location>
    <ligand>
        <name>ATP</name>
        <dbReference type="ChEBI" id="CHEBI:30616"/>
    </ligand>
</feature>
<evidence type="ECO:0000256" key="5">
    <source>
        <dbReference type="ARBA" id="ARBA00022741"/>
    </source>
</evidence>
<dbReference type="InterPro" id="IPR005762">
    <property type="entry name" value="MurD"/>
</dbReference>
<dbReference type="Pfam" id="PF02875">
    <property type="entry name" value="Mur_ligase_C"/>
    <property type="match status" value="1"/>
</dbReference>
<keyword evidence="12" id="KW-1185">Reference proteome</keyword>
<comment type="catalytic activity">
    <reaction evidence="7 8">
        <text>UDP-N-acetyl-alpha-D-muramoyl-L-alanine + D-glutamate + ATP = UDP-N-acetyl-alpha-D-muramoyl-L-alanyl-D-glutamate + ADP + phosphate + H(+)</text>
        <dbReference type="Rhea" id="RHEA:16429"/>
        <dbReference type="ChEBI" id="CHEBI:15378"/>
        <dbReference type="ChEBI" id="CHEBI:29986"/>
        <dbReference type="ChEBI" id="CHEBI:30616"/>
        <dbReference type="ChEBI" id="CHEBI:43474"/>
        <dbReference type="ChEBI" id="CHEBI:83898"/>
        <dbReference type="ChEBI" id="CHEBI:83900"/>
        <dbReference type="ChEBI" id="CHEBI:456216"/>
        <dbReference type="EC" id="6.3.2.9"/>
    </reaction>
</comment>
<accession>A0A1G6ANI2</accession>
<dbReference type="InterPro" id="IPR013221">
    <property type="entry name" value="Mur_ligase_cen"/>
</dbReference>
<name>A0A1G6ANI2_9BACT</name>
<keyword evidence="7 8" id="KW-0131">Cell cycle</keyword>
<sequence length="447" mass="48624">MKTMLPKLPDHASKRIIPGASSVVVGAGASGMAAAELLDFLGAGVRIVDSGRLSDSVREMATRRGWETREGGHGPEQFADAELVVLSPGVNRRKLSPWLEQLGPDQVISELELALGFVDEPIIAVTGTSGKTTTTTLIGAFLEAMGRKVFVGGNIGTPLCRYALDRRTNNREKADILVLEVSSFQLLNTTSLHPKVAVLLNISPNHLDYHQDMDEYVQAKLSLFAGQEPQDTAIISGELRELVESHLKIRSRKVFVEPVSRLTCPALPGRHNQGNIESAFQACKAFGLDEAAAQKALDGFEALPHRLQGFAEYHGVLFVDDSKGTTVQSLRAALEAFDRPLLLLAGGVFKGGDLAGLKPLLTQKVRHVGLFGASREIFEQAWTEANVPLSWEPTLEAAMDRLWATAKEKDVMLLSPATASFDLFANYKERGMAFQRHAKVLAERDHG</sequence>
<keyword evidence="7 8" id="KW-0573">Peptidoglycan synthesis</keyword>
<comment type="subcellular location">
    <subcellularLocation>
        <location evidence="1 7 8">Cytoplasm</location>
    </subcellularLocation>
</comment>
<dbReference type="Gene3D" id="3.40.50.720">
    <property type="entry name" value="NAD(P)-binding Rossmann-like Domain"/>
    <property type="match status" value="1"/>
</dbReference>
<dbReference type="InterPro" id="IPR004101">
    <property type="entry name" value="Mur_ligase_C"/>
</dbReference>
<dbReference type="NCBIfam" id="TIGR01087">
    <property type="entry name" value="murD"/>
    <property type="match status" value="1"/>
</dbReference>
<evidence type="ECO:0000256" key="8">
    <source>
        <dbReference type="RuleBase" id="RU003664"/>
    </source>
</evidence>
<dbReference type="HAMAP" id="MF_00639">
    <property type="entry name" value="MurD"/>
    <property type="match status" value="1"/>
</dbReference>
<dbReference type="PANTHER" id="PTHR43692">
    <property type="entry name" value="UDP-N-ACETYLMURAMOYLALANINE--D-GLUTAMATE LIGASE"/>
    <property type="match status" value="1"/>
</dbReference>
<dbReference type="Proteomes" id="UP000198771">
    <property type="component" value="Unassembled WGS sequence"/>
</dbReference>
<gene>
    <name evidence="7" type="primary">murD</name>
    <name evidence="11" type="ORF">SAMN05660653_00515</name>
</gene>
<dbReference type="PANTHER" id="PTHR43692:SF1">
    <property type="entry name" value="UDP-N-ACETYLMURAMOYLALANINE--D-GLUTAMATE LIGASE"/>
    <property type="match status" value="1"/>
</dbReference>
<dbReference type="GO" id="GO:0071555">
    <property type="term" value="P:cell wall organization"/>
    <property type="evidence" value="ECO:0007669"/>
    <property type="project" value="UniProtKB-KW"/>
</dbReference>
<dbReference type="InterPro" id="IPR036615">
    <property type="entry name" value="Mur_ligase_C_dom_sf"/>
</dbReference>
<protein>
    <recommendedName>
        <fullName evidence="7 8">UDP-N-acetylmuramoylalanine--D-glutamate ligase</fullName>
        <ecNumber evidence="7 8">6.3.2.9</ecNumber>
    </recommendedName>
    <alternativeName>
        <fullName evidence="7">D-glutamic acid-adding enzyme</fullName>
    </alternativeName>
    <alternativeName>
        <fullName evidence="7">UDP-N-acetylmuramoyl-L-alanyl-D-glutamate synthetase</fullName>
    </alternativeName>
</protein>
<evidence type="ECO:0000256" key="3">
    <source>
        <dbReference type="ARBA" id="ARBA00022490"/>
    </source>
</evidence>
<keyword evidence="7 8" id="KW-0133">Cell shape</keyword>
<feature type="domain" description="Mur ligase C-terminal" evidence="9">
    <location>
        <begin position="305"/>
        <end position="417"/>
    </location>
</feature>
<dbReference type="EC" id="6.3.2.9" evidence="7 8"/>
<dbReference type="SUPFAM" id="SSF53244">
    <property type="entry name" value="MurD-like peptide ligases, peptide-binding domain"/>
    <property type="match status" value="1"/>
</dbReference>
<dbReference type="GO" id="GO:0051301">
    <property type="term" value="P:cell division"/>
    <property type="evidence" value="ECO:0007669"/>
    <property type="project" value="UniProtKB-KW"/>
</dbReference>
<evidence type="ECO:0000256" key="4">
    <source>
        <dbReference type="ARBA" id="ARBA00022598"/>
    </source>
</evidence>
<dbReference type="RefSeq" id="WP_092116908.1">
    <property type="nucleotide sequence ID" value="NZ_FMXO01000002.1"/>
</dbReference>
<dbReference type="Pfam" id="PF08245">
    <property type="entry name" value="Mur_ligase_M"/>
    <property type="match status" value="1"/>
</dbReference>
<dbReference type="AlphaFoldDB" id="A0A1G6ANI2"/>
<keyword evidence="4 7" id="KW-0436">Ligase</keyword>
<dbReference type="Gene3D" id="3.40.1190.10">
    <property type="entry name" value="Mur-like, catalytic domain"/>
    <property type="match status" value="1"/>
</dbReference>
<dbReference type="SUPFAM" id="SSF53623">
    <property type="entry name" value="MurD-like peptide ligases, catalytic domain"/>
    <property type="match status" value="1"/>
</dbReference>
<organism evidence="11 12">
    <name type="scientific">Desulfonatronum thiosulfatophilum</name>
    <dbReference type="NCBI Taxonomy" id="617002"/>
    <lineage>
        <taxon>Bacteria</taxon>
        <taxon>Pseudomonadati</taxon>
        <taxon>Thermodesulfobacteriota</taxon>
        <taxon>Desulfovibrionia</taxon>
        <taxon>Desulfovibrionales</taxon>
        <taxon>Desulfonatronaceae</taxon>
        <taxon>Desulfonatronum</taxon>
    </lineage>
</organism>
<dbReference type="STRING" id="617002.SAMN05660653_00515"/>
<keyword evidence="6 7" id="KW-0067">ATP-binding</keyword>
<keyword evidence="7 8" id="KW-0961">Cell wall biogenesis/degradation</keyword>
<dbReference type="OrthoDB" id="9809796at2"/>
<dbReference type="Pfam" id="PF21799">
    <property type="entry name" value="MurD-like_N"/>
    <property type="match status" value="1"/>
</dbReference>
<evidence type="ECO:0000259" key="10">
    <source>
        <dbReference type="Pfam" id="PF08245"/>
    </source>
</evidence>
<dbReference type="GO" id="GO:0005737">
    <property type="term" value="C:cytoplasm"/>
    <property type="evidence" value="ECO:0007669"/>
    <property type="project" value="UniProtKB-SubCell"/>
</dbReference>
<dbReference type="Gene3D" id="3.90.190.20">
    <property type="entry name" value="Mur ligase, C-terminal domain"/>
    <property type="match status" value="1"/>
</dbReference>